<feature type="region of interest" description="Disordered" evidence="1">
    <location>
        <begin position="339"/>
        <end position="366"/>
    </location>
</feature>
<evidence type="ECO:0000256" key="1">
    <source>
        <dbReference type="SAM" id="MobiDB-lite"/>
    </source>
</evidence>
<organism evidence="2 3">
    <name type="scientific">Diabrotica balteata</name>
    <name type="common">Banded cucumber beetle</name>
    <dbReference type="NCBI Taxonomy" id="107213"/>
    <lineage>
        <taxon>Eukaryota</taxon>
        <taxon>Metazoa</taxon>
        <taxon>Ecdysozoa</taxon>
        <taxon>Arthropoda</taxon>
        <taxon>Hexapoda</taxon>
        <taxon>Insecta</taxon>
        <taxon>Pterygota</taxon>
        <taxon>Neoptera</taxon>
        <taxon>Endopterygota</taxon>
        <taxon>Coleoptera</taxon>
        <taxon>Polyphaga</taxon>
        <taxon>Cucujiformia</taxon>
        <taxon>Chrysomeloidea</taxon>
        <taxon>Chrysomelidae</taxon>
        <taxon>Galerucinae</taxon>
        <taxon>Diabroticina</taxon>
        <taxon>Diabroticites</taxon>
        <taxon>Diabrotica</taxon>
    </lineage>
</organism>
<evidence type="ECO:0000313" key="3">
    <source>
        <dbReference type="Proteomes" id="UP001153709"/>
    </source>
</evidence>
<dbReference type="Proteomes" id="UP001153709">
    <property type="component" value="Chromosome 4"/>
</dbReference>
<reference evidence="2" key="1">
    <citation type="submission" date="2022-01" db="EMBL/GenBank/DDBJ databases">
        <authorList>
            <person name="King R."/>
        </authorList>
    </citation>
    <scope>NUCLEOTIDE SEQUENCE</scope>
</reference>
<accession>A0A9N9T1W6</accession>
<feature type="compositionally biased region" description="Basic residues" evidence="1">
    <location>
        <begin position="345"/>
        <end position="354"/>
    </location>
</feature>
<keyword evidence="3" id="KW-1185">Reference proteome</keyword>
<name>A0A9N9T1W6_DIABA</name>
<dbReference type="PANTHER" id="PTHR10773">
    <property type="entry name" value="DNA-DIRECTED RNA POLYMERASES I, II, AND III SUBUNIT RPABC2"/>
    <property type="match status" value="1"/>
</dbReference>
<gene>
    <name evidence="2" type="ORF">DIABBA_LOCUS6189</name>
</gene>
<dbReference type="PANTHER" id="PTHR10773:SF19">
    <property type="match status" value="1"/>
</dbReference>
<sequence length="366" mass="42169">MAKCFSELMKETKEKEKALFFDMQQIQPLPRTPIQRAFYARQLSIYKVCVTDIKNDNTPYFYIWTEEQAGRGSTEVASALSSYRESDDLTDVTHLRLYCDGCAGSPDIDIKDLHDISNDRDEAFSDETDNKAASQNSFYPSFSPYQNQPLGHSRPFYYNQQEGAYSQRTPYQNTFDNSARFSGYKDEYNYNAPKNDYAAVLGSGNFGVIPGGTFYNDNDENSNYNNYDSFFQNGHGRPAYYYAAQSNPKPYQHEQFANFRDFADINTPNDRSYSQYVVVYAPKKNDTNKKDDTKEEKVATRPVPRNIIESLTLIDLEHPTTETVLERKLSKSKRKLALLQPEKKHMQKSLKKLKAKELEEPLMALS</sequence>
<evidence type="ECO:0000313" key="2">
    <source>
        <dbReference type="EMBL" id="CAG9832737.1"/>
    </source>
</evidence>
<proteinExistence type="predicted"/>
<protein>
    <submittedName>
        <fullName evidence="2">Uncharacterized protein</fullName>
    </submittedName>
</protein>
<dbReference type="OrthoDB" id="6425203at2759"/>
<dbReference type="AlphaFoldDB" id="A0A9N9T1W6"/>
<dbReference type="EMBL" id="OU898279">
    <property type="protein sequence ID" value="CAG9832737.1"/>
    <property type="molecule type" value="Genomic_DNA"/>
</dbReference>